<keyword evidence="10" id="KW-1185">Reference proteome</keyword>
<evidence type="ECO:0000256" key="3">
    <source>
        <dbReference type="ARBA" id="ARBA00022989"/>
    </source>
</evidence>
<feature type="domain" description="Rhodopsin" evidence="8">
    <location>
        <begin position="28"/>
        <end position="253"/>
    </location>
</feature>
<evidence type="ECO:0000259" key="8">
    <source>
        <dbReference type="Pfam" id="PF20684"/>
    </source>
</evidence>
<dbReference type="PANTHER" id="PTHR33048">
    <property type="entry name" value="PTH11-LIKE INTEGRAL MEMBRANE PROTEIN (AFU_ORTHOLOGUE AFUA_5G11245)"/>
    <property type="match status" value="1"/>
</dbReference>
<gene>
    <name evidence="9" type="ORF">JX265_005883</name>
</gene>
<dbReference type="EMBL" id="JAFIMR010000012">
    <property type="protein sequence ID" value="KAI1871897.1"/>
    <property type="molecule type" value="Genomic_DNA"/>
</dbReference>
<name>A0A9P9WN59_9PEZI</name>
<evidence type="ECO:0000256" key="6">
    <source>
        <dbReference type="SAM" id="MobiDB-lite"/>
    </source>
</evidence>
<keyword evidence="2 7" id="KW-0812">Transmembrane</keyword>
<feature type="compositionally biased region" description="Polar residues" evidence="6">
    <location>
        <begin position="317"/>
        <end position="330"/>
    </location>
</feature>
<organism evidence="9 10">
    <name type="scientific">Neoarthrinium moseri</name>
    <dbReference type="NCBI Taxonomy" id="1658444"/>
    <lineage>
        <taxon>Eukaryota</taxon>
        <taxon>Fungi</taxon>
        <taxon>Dikarya</taxon>
        <taxon>Ascomycota</taxon>
        <taxon>Pezizomycotina</taxon>
        <taxon>Sordariomycetes</taxon>
        <taxon>Xylariomycetidae</taxon>
        <taxon>Amphisphaeriales</taxon>
        <taxon>Apiosporaceae</taxon>
        <taxon>Neoarthrinium</taxon>
    </lineage>
</organism>
<comment type="subcellular location">
    <subcellularLocation>
        <location evidence="1">Membrane</location>
        <topology evidence="1">Multi-pass membrane protein</topology>
    </subcellularLocation>
</comment>
<sequence>MAAGLGQVISWYICTAVAVVFAGGRQLNQWRRFRKFTIEDGCLMLASCCLVADLIIQQYMWNRGMADMSNATRDDFIAIMQMIVPGSIFYVTSLWAVKFALTLLYKKIAAPGTKIQIVFNIMLGFLAATWLVIFFHIIFQCYPHDKRWSLDPEYQCSQESATVNYWITILTNIFADVIIICLPVSMVLKLQMKLKQKLGVLAIFALGIFVVISSIVRAYYSKRNETMLTCTVSMVETSIAIVAASLPALRSLVLGRSSQAANSYYGGHYELPSANRQAQSRIVTNIVGGSRRGQNDSEDELVKENRSAVSGERGKSIDSSSGIRVNTTLQMEHGPGQAKFRAT</sequence>
<feature type="transmembrane region" description="Helical" evidence="7">
    <location>
        <begin position="36"/>
        <end position="56"/>
    </location>
</feature>
<feature type="transmembrane region" description="Helical" evidence="7">
    <location>
        <begin position="226"/>
        <end position="249"/>
    </location>
</feature>
<comment type="caution">
    <text evidence="9">The sequence shown here is derived from an EMBL/GenBank/DDBJ whole genome shotgun (WGS) entry which is preliminary data.</text>
</comment>
<feature type="transmembrane region" description="Helical" evidence="7">
    <location>
        <begin position="200"/>
        <end position="220"/>
    </location>
</feature>
<reference evidence="9" key="1">
    <citation type="submission" date="2021-03" db="EMBL/GenBank/DDBJ databases">
        <title>Revisited historic fungal species revealed as producer of novel bioactive compounds through whole genome sequencing and comparative genomics.</title>
        <authorList>
            <person name="Vignolle G.A."/>
            <person name="Hochenegger N."/>
            <person name="Mach R.L."/>
            <person name="Mach-Aigner A.R."/>
            <person name="Javad Rahimi M."/>
            <person name="Salim K.A."/>
            <person name="Chan C.M."/>
            <person name="Lim L.B.L."/>
            <person name="Cai F."/>
            <person name="Druzhinina I.S."/>
            <person name="U'Ren J.M."/>
            <person name="Derntl C."/>
        </authorList>
    </citation>
    <scope>NUCLEOTIDE SEQUENCE</scope>
    <source>
        <strain evidence="9">TUCIM 5799</strain>
    </source>
</reference>
<evidence type="ECO:0000313" key="9">
    <source>
        <dbReference type="EMBL" id="KAI1871897.1"/>
    </source>
</evidence>
<proteinExistence type="inferred from homology"/>
<dbReference type="Proteomes" id="UP000829685">
    <property type="component" value="Unassembled WGS sequence"/>
</dbReference>
<evidence type="ECO:0000256" key="1">
    <source>
        <dbReference type="ARBA" id="ARBA00004141"/>
    </source>
</evidence>
<evidence type="ECO:0000313" key="10">
    <source>
        <dbReference type="Proteomes" id="UP000829685"/>
    </source>
</evidence>
<feature type="region of interest" description="Disordered" evidence="6">
    <location>
        <begin position="289"/>
        <end position="343"/>
    </location>
</feature>
<comment type="similarity">
    <text evidence="5">Belongs to the SAT4 family.</text>
</comment>
<feature type="transmembrane region" description="Helical" evidence="7">
    <location>
        <begin position="117"/>
        <end position="139"/>
    </location>
</feature>
<feature type="transmembrane region" description="Helical" evidence="7">
    <location>
        <begin position="6"/>
        <end position="24"/>
    </location>
</feature>
<dbReference type="AlphaFoldDB" id="A0A9P9WN59"/>
<dbReference type="GO" id="GO:0016020">
    <property type="term" value="C:membrane"/>
    <property type="evidence" value="ECO:0007669"/>
    <property type="project" value="UniProtKB-SubCell"/>
</dbReference>
<dbReference type="InterPro" id="IPR052337">
    <property type="entry name" value="SAT4-like"/>
</dbReference>
<evidence type="ECO:0000256" key="5">
    <source>
        <dbReference type="ARBA" id="ARBA00038359"/>
    </source>
</evidence>
<evidence type="ECO:0000256" key="4">
    <source>
        <dbReference type="ARBA" id="ARBA00023136"/>
    </source>
</evidence>
<accession>A0A9P9WN59</accession>
<dbReference type="PANTHER" id="PTHR33048:SF114">
    <property type="entry name" value="MEMBRANE PROTEIN PTH11-LIKE, PUTATIVE (AFU_ORTHOLOGUE AFUA_7G06620)-RELATED"/>
    <property type="match status" value="1"/>
</dbReference>
<dbReference type="Pfam" id="PF20684">
    <property type="entry name" value="Fung_rhodopsin"/>
    <property type="match status" value="1"/>
</dbReference>
<keyword evidence="4 7" id="KW-0472">Membrane</keyword>
<feature type="transmembrane region" description="Helical" evidence="7">
    <location>
        <begin position="76"/>
        <end position="105"/>
    </location>
</feature>
<protein>
    <recommendedName>
        <fullName evidence="8">Rhodopsin domain-containing protein</fullName>
    </recommendedName>
</protein>
<feature type="transmembrane region" description="Helical" evidence="7">
    <location>
        <begin position="165"/>
        <end position="188"/>
    </location>
</feature>
<evidence type="ECO:0000256" key="7">
    <source>
        <dbReference type="SAM" id="Phobius"/>
    </source>
</evidence>
<dbReference type="InterPro" id="IPR049326">
    <property type="entry name" value="Rhodopsin_dom_fungi"/>
</dbReference>
<feature type="compositionally biased region" description="Basic and acidic residues" evidence="6">
    <location>
        <begin position="300"/>
        <end position="316"/>
    </location>
</feature>
<keyword evidence="3 7" id="KW-1133">Transmembrane helix</keyword>
<evidence type="ECO:0000256" key="2">
    <source>
        <dbReference type="ARBA" id="ARBA00022692"/>
    </source>
</evidence>